<accession>A0A1J4S8Z0</accession>
<dbReference type="STRING" id="1817893.AUJ66_08335"/>
<dbReference type="InterPro" id="IPR036188">
    <property type="entry name" value="FAD/NAD-bd_sf"/>
</dbReference>
<evidence type="ECO:0000256" key="4">
    <source>
        <dbReference type="ARBA" id="ARBA00023157"/>
    </source>
</evidence>
<keyword evidence="7" id="KW-0521">NADP</keyword>
<dbReference type="SUPFAM" id="SSF51905">
    <property type="entry name" value="FAD/NAD(P)-binding domain"/>
    <property type="match status" value="1"/>
</dbReference>
<keyword evidence="1 6" id="KW-0285">Flavoprotein</keyword>
<keyword evidence="3 6" id="KW-0560">Oxidoreductase</keyword>
<name>A0A1J4S8Z0_9BACT</name>
<gene>
    <name evidence="9" type="ORF">AUJ66_08335</name>
</gene>
<comment type="cofactor">
    <cofactor evidence="7">
        <name>FAD</name>
        <dbReference type="ChEBI" id="CHEBI:57692"/>
    </cofactor>
    <text evidence="7">Binds 1 FAD per subunit.</text>
</comment>
<proteinExistence type="inferred from homology"/>
<dbReference type="PANTHER" id="PTHR48105">
    <property type="entry name" value="THIOREDOXIN REDUCTASE 1-RELATED-RELATED"/>
    <property type="match status" value="1"/>
</dbReference>
<dbReference type="PRINTS" id="PR00368">
    <property type="entry name" value="FADPNR"/>
</dbReference>
<comment type="catalytic activity">
    <reaction evidence="6">
        <text>[thioredoxin]-dithiol + NADP(+) = [thioredoxin]-disulfide + NADPH + H(+)</text>
        <dbReference type="Rhea" id="RHEA:20345"/>
        <dbReference type="Rhea" id="RHEA-COMP:10698"/>
        <dbReference type="Rhea" id="RHEA-COMP:10700"/>
        <dbReference type="ChEBI" id="CHEBI:15378"/>
        <dbReference type="ChEBI" id="CHEBI:29950"/>
        <dbReference type="ChEBI" id="CHEBI:50058"/>
        <dbReference type="ChEBI" id="CHEBI:57783"/>
        <dbReference type="ChEBI" id="CHEBI:58349"/>
        <dbReference type="EC" id="1.8.1.9"/>
    </reaction>
</comment>
<dbReference type="InterPro" id="IPR050097">
    <property type="entry name" value="Ferredoxin-NADP_redctase_2"/>
</dbReference>
<keyword evidence="4" id="KW-1015">Disulfide bond</keyword>
<dbReference type="Gene3D" id="3.50.50.60">
    <property type="entry name" value="FAD/NAD(P)-binding domain"/>
    <property type="match status" value="2"/>
</dbReference>
<dbReference type="EMBL" id="MNUO01000128">
    <property type="protein sequence ID" value="OIN95776.1"/>
    <property type="molecule type" value="Genomic_DNA"/>
</dbReference>
<dbReference type="PRINTS" id="PR00469">
    <property type="entry name" value="PNDRDTASEII"/>
</dbReference>
<evidence type="ECO:0000256" key="1">
    <source>
        <dbReference type="ARBA" id="ARBA00022630"/>
    </source>
</evidence>
<dbReference type="InterPro" id="IPR023753">
    <property type="entry name" value="FAD/NAD-binding_dom"/>
</dbReference>
<dbReference type="InterPro" id="IPR005982">
    <property type="entry name" value="Thioredox_Rdtase"/>
</dbReference>
<evidence type="ECO:0000256" key="6">
    <source>
        <dbReference type="RuleBase" id="RU003880"/>
    </source>
</evidence>
<evidence type="ECO:0000256" key="2">
    <source>
        <dbReference type="ARBA" id="ARBA00022827"/>
    </source>
</evidence>
<evidence type="ECO:0000313" key="10">
    <source>
        <dbReference type="Proteomes" id="UP000182278"/>
    </source>
</evidence>
<protein>
    <recommendedName>
        <fullName evidence="6">Thioredoxin reductase</fullName>
        <ecNumber evidence="6">1.8.1.9</ecNumber>
    </recommendedName>
</protein>
<evidence type="ECO:0000256" key="7">
    <source>
        <dbReference type="RuleBase" id="RU003881"/>
    </source>
</evidence>
<dbReference type="PROSITE" id="PS00573">
    <property type="entry name" value="PYRIDINE_REDOX_2"/>
    <property type="match status" value="1"/>
</dbReference>
<dbReference type="EC" id="1.8.1.9" evidence="6"/>
<organism evidence="9 10">
    <name type="scientific">Candidatus Desantisbacteria bacterium CG1_02_38_46</name>
    <dbReference type="NCBI Taxonomy" id="1817893"/>
    <lineage>
        <taxon>Bacteria</taxon>
        <taxon>Candidatus Desantisiibacteriota</taxon>
    </lineage>
</organism>
<feature type="domain" description="FAD/NAD(P)-binding" evidence="8">
    <location>
        <begin position="2"/>
        <end position="296"/>
    </location>
</feature>
<reference evidence="9 10" key="1">
    <citation type="journal article" date="2016" name="Environ. Microbiol.">
        <title>Genomic resolution of a cold subsurface aquifer community provides metabolic insights for novel microbes adapted to high CO concentrations.</title>
        <authorList>
            <person name="Probst A.J."/>
            <person name="Castelle C.J."/>
            <person name="Singh A."/>
            <person name="Brown C.T."/>
            <person name="Anantharaman K."/>
            <person name="Sharon I."/>
            <person name="Hug L.A."/>
            <person name="Burstein D."/>
            <person name="Emerson J.B."/>
            <person name="Thomas B.C."/>
            <person name="Banfield J.F."/>
        </authorList>
    </citation>
    <scope>NUCLEOTIDE SEQUENCE [LARGE SCALE GENOMIC DNA]</scope>
    <source>
        <strain evidence="9">CG1_02_38_46</strain>
    </source>
</reference>
<dbReference type="GO" id="GO:0019430">
    <property type="term" value="P:removal of superoxide radicals"/>
    <property type="evidence" value="ECO:0007669"/>
    <property type="project" value="UniProtKB-UniRule"/>
</dbReference>
<dbReference type="AlphaFoldDB" id="A0A1J4S8Z0"/>
<sequence length="316" mass="34447">MYEVIIIGGGPAGLTAGIYCARARMKSLLLEDISLASQVLLTERIENYPGFPEGVSSIPLMEKFKEQASNVGLEFAPGKVEKIEQEEKQEGNLARVWKTTVDNKVYHALSLIVATGAGPKKLGLPGEERLTGKGVSYCAICDATFFKGKDVAVLGGGDTAVQEALYLAKFASRVILVHRRSRLRATKILQERIMANEKIEFSWDSLAKEILGRGMVEGIRVENAKTKKEKRIPCQGVFIFAGYLPNTAFLGGILSMDESGYIITDENMSTSREGVFACGDCRKKILRQVVTACGEGATAAFSSQQYVEKLKGVAYK</sequence>
<comment type="caution">
    <text evidence="9">The sequence shown here is derived from an EMBL/GenBank/DDBJ whole genome shotgun (WGS) entry which is preliminary data.</text>
</comment>
<dbReference type="InterPro" id="IPR008255">
    <property type="entry name" value="Pyr_nucl-diS_OxRdtase_2_AS"/>
</dbReference>
<evidence type="ECO:0000259" key="8">
    <source>
        <dbReference type="Pfam" id="PF07992"/>
    </source>
</evidence>
<keyword evidence="5 6" id="KW-0676">Redox-active center</keyword>
<dbReference type="GO" id="GO:0004791">
    <property type="term" value="F:thioredoxin-disulfide reductase (NADPH) activity"/>
    <property type="evidence" value="ECO:0007669"/>
    <property type="project" value="UniProtKB-UniRule"/>
</dbReference>
<dbReference type="Proteomes" id="UP000182278">
    <property type="component" value="Unassembled WGS sequence"/>
</dbReference>
<evidence type="ECO:0000256" key="5">
    <source>
        <dbReference type="ARBA" id="ARBA00023284"/>
    </source>
</evidence>
<dbReference type="GO" id="GO:0005737">
    <property type="term" value="C:cytoplasm"/>
    <property type="evidence" value="ECO:0007669"/>
    <property type="project" value="InterPro"/>
</dbReference>
<evidence type="ECO:0000256" key="3">
    <source>
        <dbReference type="ARBA" id="ARBA00023002"/>
    </source>
</evidence>
<comment type="similarity">
    <text evidence="6">Belongs to the class-II pyridine nucleotide-disulfide oxidoreductase family.</text>
</comment>
<keyword evidence="2 6" id="KW-0274">FAD</keyword>
<dbReference type="NCBIfam" id="TIGR01292">
    <property type="entry name" value="TRX_reduct"/>
    <property type="match status" value="1"/>
</dbReference>
<dbReference type="Pfam" id="PF07992">
    <property type="entry name" value="Pyr_redox_2"/>
    <property type="match status" value="1"/>
</dbReference>
<evidence type="ECO:0000313" key="9">
    <source>
        <dbReference type="EMBL" id="OIN95776.1"/>
    </source>
</evidence>
<comment type="subunit">
    <text evidence="6">Homodimer.</text>
</comment>